<name>A0A8C8RVW2_9SAUR</name>
<dbReference type="Pfam" id="PF04969">
    <property type="entry name" value="CS"/>
    <property type="match status" value="1"/>
</dbReference>
<evidence type="ECO:0000313" key="7">
    <source>
        <dbReference type="Ensembl" id="ENSPCEP00000011272.1"/>
    </source>
</evidence>
<dbReference type="PANTHER" id="PTHR21664:SF1">
    <property type="entry name" value="NUDC DOMAIN-CONTAINING PROTEIN 1"/>
    <property type="match status" value="1"/>
</dbReference>
<dbReference type="SUPFAM" id="SSF49764">
    <property type="entry name" value="HSP20-like chaperones"/>
    <property type="match status" value="1"/>
</dbReference>
<dbReference type="PROSITE" id="PS51203">
    <property type="entry name" value="CS"/>
    <property type="match status" value="1"/>
</dbReference>
<protein>
    <recommendedName>
        <fullName evidence="3">NudC domain-containing protein 1</fullName>
    </recommendedName>
</protein>
<organism evidence="7 8">
    <name type="scientific">Pelusios castaneus</name>
    <name type="common">West African mud turtle</name>
    <dbReference type="NCBI Taxonomy" id="367368"/>
    <lineage>
        <taxon>Eukaryota</taxon>
        <taxon>Metazoa</taxon>
        <taxon>Chordata</taxon>
        <taxon>Craniata</taxon>
        <taxon>Vertebrata</taxon>
        <taxon>Euteleostomi</taxon>
        <taxon>Archelosauria</taxon>
        <taxon>Testudinata</taxon>
        <taxon>Testudines</taxon>
        <taxon>Pleurodira</taxon>
        <taxon>Pelomedusidae</taxon>
        <taxon>Pelusios</taxon>
    </lineage>
</organism>
<keyword evidence="5" id="KW-0539">Nucleus</keyword>
<dbReference type="InterPro" id="IPR037895">
    <property type="entry name" value="NUDCD1"/>
</dbReference>
<reference evidence="7" key="1">
    <citation type="submission" date="2025-08" db="UniProtKB">
        <authorList>
            <consortium name="Ensembl"/>
        </authorList>
    </citation>
    <scope>IDENTIFICATION</scope>
</reference>
<dbReference type="AlphaFoldDB" id="A0A8C8RVW2"/>
<dbReference type="PANTHER" id="PTHR21664">
    <property type="entry name" value="CHRONIC MYELOGENOUS LEUKEMIA TUMOR ANTIGEN 66"/>
    <property type="match status" value="1"/>
</dbReference>
<dbReference type="Gene3D" id="2.60.40.790">
    <property type="match status" value="1"/>
</dbReference>
<dbReference type="GO" id="GO:0005737">
    <property type="term" value="C:cytoplasm"/>
    <property type="evidence" value="ECO:0007669"/>
    <property type="project" value="UniProtKB-SubCell"/>
</dbReference>
<keyword evidence="4" id="KW-0963">Cytoplasm</keyword>
<sequence>MEAAANCSLRVKRMLLDPKFEGYKLSLEPLACYQLGLDSAVAEVKLRDDQYTLDHLRAFGMYNYLHLDSWYQDNVYYVDQLGRVMNLSVTLDTALRKPREVFRLPTDLTACDNRLCASIHFSSSTWVTISDGTGRLYLIKTGPRGDGESEKWEIMFNEELGSPFVVAHSVSFVKSDVHSIAGLLLRVEKDEQDAKGSGFHVSLEWVTITEVDKEGNQRYEISKCRVLQGKSVPHYAAIEPGGDGLMIISYKPFRFMQGETNQLEENEDGKIEDKKKDPIYYWQQTEDDLTVTVHLSQDITKDDIQVQFSPDCIIVALRSQPPLVEGKLYSSIDHESCTWIIRDNSLEITLIKKDEGSMWTELIVGDTRGEFIMDSSQCSAIAERLMHLTSEEMNPNPDKENPPCNAQELEECDIFLEDSTSLCRFDGNTLKITHVVNLGSNQYLFSAVLDPKEMPCFCLRHDIDALLWQPHSDQPDNMWEHIATFNALGYVQASKQDKKFTACAPNYSYAALCECLRRVFIYRQPTPLSTVLYNRKEGRQVGQVAKQLVATLEASDPILGFQATNERLFVLTTKSLFLIKVNTEN</sequence>
<accession>A0A8C8RVW2</accession>
<proteinExistence type="predicted"/>
<reference evidence="7" key="2">
    <citation type="submission" date="2025-09" db="UniProtKB">
        <authorList>
            <consortium name="Ensembl"/>
        </authorList>
    </citation>
    <scope>IDENTIFICATION</scope>
</reference>
<evidence type="ECO:0000256" key="1">
    <source>
        <dbReference type="ARBA" id="ARBA00004123"/>
    </source>
</evidence>
<dbReference type="InterPro" id="IPR008978">
    <property type="entry name" value="HSP20-like_chaperone"/>
</dbReference>
<dbReference type="Ensembl" id="ENSPCET00000011641.1">
    <property type="protein sequence ID" value="ENSPCEP00000011272.1"/>
    <property type="gene ID" value="ENSPCEG00000008909.1"/>
</dbReference>
<dbReference type="Proteomes" id="UP000694393">
    <property type="component" value="Unplaced"/>
</dbReference>
<evidence type="ECO:0000256" key="5">
    <source>
        <dbReference type="ARBA" id="ARBA00023242"/>
    </source>
</evidence>
<evidence type="ECO:0000256" key="3">
    <source>
        <dbReference type="ARBA" id="ARBA00018915"/>
    </source>
</evidence>
<evidence type="ECO:0000313" key="8">
    <source>
        <dbReference type="Proteomes" id="UP000694393"/>
    </source>
</evidence>
<dbReference type="GO" id="GO:0005634">
    <property type="term" value="C:nucleus"/>
    <property type="evidence" value="ECO:0007669"/>
    <property type="project" value="UniProtKB-SubCell"/>
</dbReference>
<comment type="subcellular location">
    <subcellularLocation>
        <location evidence="2">Cytoplasm</location>
    </subcellularLocation>
    <subcellularLocation>
        <location evidence="1">Nucleus</location>
    </subcellularLocation>
</comment>
<feature type="domain" description="CS" evidence="6">
    <location>
        <begin position="275"/>
        <end position="363"/>
    </location>
</feature>
<evidence type="ECO:0000259" key="6">
    <source>
        <dbReference type="PROSITE" id="PS51203"/>
    </source>
</evidence>
<evidence type="ECO:0000256" key="2">
    <source>
        <dbReference type="ARBA" id="ARBA00004496"/>
    </source>
</evidence>
<evidence type="ECO:0000256" key="4">
    <source>
        <dbReference type="ARBA" id="ARBA00022490"/>
    </source>
</evidence>
<dbReference type="InterPro" id="IPR007052">
    <property type="entry name" value="CS_dom"/>
</dbReference>
<keyword evidence="8" id="KW-1185">Reference proteome</keyword>